<gene>
    <name evidence="1" type="ORF">MLD38_005535</name>
</gene>
<protein>
    <submittedName>
        <fullName evidence="1">Uncharacterized protein</fullName>
    </submittedName>
</protein>
<dbReference type="Proteomes" id="UP001057402">
    <property type="component" value="Chromosome 3"/>
</dbReference>
<evidence type="ECO:0000313" key="1">
    <source>
        <dbReference type="EMBL" id="KAI4379209.1"/>
    </source>
</evidence>
<sequence>MRLCAALNLVFSPRRLSTTSSSSSPEIQSLYSFLQPSIFSPNKPGSPSSPPPPPSSLNPNPSTLPDDSKAALESTLRRSILVSDSHHAWTAFKTLASSSAFPDKTLTNSLIAHLASPSAVAENPLNVKRAFASAVYVIEKRPSLMEPSTVSALLDSILRGNSPAPAFALVRCMFGNRFFVPFEAWGGTLVEFCRRDARSFSGFLRVFEECCRVAIEEKLDSMRPDLGACNAALEGSCRHLESIRDAEKVVEVMSVLGIRPDAYSFGFLGYLYALKALPEKVDELEVLMGKFGISDKSSIYSSLISGYLKAADFEAVSRTVLRSLRESNGEGTNFGEEVYLELTKEFLDKGSFKELANLIVDAQKLENVDLPVQRSIGFGIVNACISLGRSDKAHSILDEMNIEGASVGLGVYLPIIKSYCKEQRTAEATQLVTDISSSGLQLDAKSYEDLIDASMASHDFQSAFSLFRDMREARIKELKGSYLAIMTGLMENHRPELMAAFLDEVVEDPRIEVGTHDWNSIIHAFCKAGRVEDARRTFRRMTFLQFGQNEQTYLSLISGYVAAGKYFGVLLLWNEVKKKVSAEEGEIKFSHSLVDAFLYALVKGGFFDAVMQVVQKSQDMKIFMDKWRYKQAYMETHKKLKVGKLRKRNQRKMEALVAFKNWAGLNT</sequence>
<accession>A0ACB9RK30</accession>
<evidence type="ECO:0000313" key="2">
    <source>
        <dbReference type="Proteomes" id="UP001057402"/>
    </source>
</evidence>
<proteinExistence type="predicted"/>
<organism evidence="1 2">
    <name type="scientific">Melastoma candidum</name>
    <dbReference type="NCBI Taxonomy" id="119954"/>
    <lineage>
        <taxon>Eukaryota</taxon>
        <taxon>Viridiplantae</taxon>
        <taxon>Streptophyta</taxon>
        <taxon>Embryophyta</taxon>
        <taxon>Tracheophyta</taxon>
        <taxon>Spermatophyta</taxon>
        <taxon>Magnoliopsida</taxon>
        <taxon>eudicotyledons</taxon>
        <taxon>Gunneridae</taxon>
        <taxon>Pentapetalae</taxon>
        <taxon>rosids</taxon>
        <taxon>malvids</taxon>
        <taxon>Myrtales</taxon>
        <taxon>Melastomataceae</taxon>
        <taxon>Melastomatoideae</taxon>
        <taxon>Melastomateae</taxon>
        <taxon>Melastoma</taxon>
    </lineage>
</organism>
<comment type="caution">
    <text evidence="1">The sequence shown here is derived from an EMBL/GenBank/DDBJ whole genome shotgun (WGS) entry which is preliminary data.</text>
</comment>
<reference evidence="2" key="1">
    <citation type="journal article" date="2023" name="Front. Plant Sci.">
        <title>Chromosomal-level genome assembly of Melastoma candidum provides insights into trichome evolution.</title>
        <authorList>
            <person name="Zhong Y."/>
            <person name="Wu W."/>
            <person name="Sun C."/>
            <person name="Zou P."/>
            <person name="Liu Y."/>
            <person name="Dai S."/>
            <person name="Zhou R."/>
        </authorList>
    </citation>
    <scope>NUCLEOTIDE SEQUENCE [LARGE SCALE GENOMIC DNA]</scope>
</reference>
<dbReference type="EMBL" id="CM042882">
    <property type="protein sequence ID" value="KAI4379209.1"/>
    <property type="molecule type" value="Genomic_DNA"/>
</dbReference>
<name>A0ACB9RK30_9MYRT</name>
<keyword evidence="2" id="KW-1185">Reference proteome</keyword>